<reference evidence="4" key="1">
    <citation type="submission" date="2019-09" db="EMBL/GenBank/DDBJ databases">
        <title>Antimicrobial potential of Antarctic Bacteria.</title>
        <authorList>
            <person name="Benaud N."/>
            <person name="Edwards R.J."/>
            <person name="Ferrari B.C."/>
        </authorList>
    </citation>
    <scope>NUCLEOTIDE SEQUENCE [LARGE SCALE GENOMIC DNA]</scope>
    <source>
        <strain evidence="4">SPB151</strain>
    </source>
</reference>
<dbReference type="RefSeq" id="WP_185445872.1">
    <property type="nucleotide sequence ID" value="NZ_CP043661.1"/>
</dbReference>
<keyword evidence="3" id="KW-0540">Nuclease</keyword>
<dbReference type="PANTHER" id="PTHR24094">
    <property type="entry name" value="SECRETED PROTEIN"/>
    <property type="match status" value="1"/>
</dbReference>
<dbReference type="GO" id="GO:0004519">
    <property type="term" value="F:endonuclease activity"/>
    <property type="evidence" value="ECO:0007669"/>
    <property type="project" value="UniProtKB-KW"/>
</dbReference>
<gene>
    <name evidence="3" type="ORF">F1D05_02840</name>
</gene>
<reference evidence="3 4" key="2">
    <citation type="journal article" date="2020" name="Microbiol. Resour. Announc.">
        <title>Antarctic desert soil bacteria exhibit high novel natural product potential, evaluated through long-read genome sequencing and comparative genomics.</title>
        <authorList>
            <person name="Benaud N."/>
            <person name="Edwards R.J."/>
            <person name="Amos T.G."/>
            <person name="D'Agostino P.M."/>
            <person name="Gutierrez-Chavez C."/>
            <person name="Montgomery K."/>
            <person name="Nicetic I."/>
            <person name="Ferrari B.C."/>
        </authorList>
    </citation>
    <scope>NUCLEOTIDE SEQUENCE [LARGE SCALE GENOMIC DNA]</scope>
    <source>
        <strain evidence="3 4">SPB151</strain>
    </source>
</reference>
<accession>A0A7G6WSS2</accession>
<feature type="chain" id="PRO_5038809472" evidence="1">
    <location>
        <begin position="30"/>
        <end position="228"/>
    </location>
</feature>
<evidence type="ECO:0000256" key="1">
    <source>
        <dbReference type="SAM" id="SignalP"/>
    </source>
</evidence>
<dbReference type="InterPro" id="IPR011089">
    <property type="entry name" value="GmrSD_C"/>
</dbReference>
<keyword evidence="4" id="KW-1185">Reference proteome</keyword>
<feature type="domain" description="GmrSD restriction endonucleases C-terminal" evidence="2">
    <location>
        <begin position="97"/>
        <end position="210"/>
    </location>
</feature>
<keyword evidence="3" id="KW-0255">Endonuclease</keyword>
<protein>
    <submittedName>
        <fullName evidence="3">HNH endonuclease</fullName>
    </submittedName>
</protein>
<proteinExistence type="predicted"/>
<dbReference type="EMBL" id="CP043661">
    <property type="protein sequence ID" value="QNE17037.1"/>
    <property type="molecule type" value="Genomic_DNA"/>
</dbReference>
<dbReference type="PANTHER" id="PTHR24094:SF15">
    <property type="entry name" value="AMP-DEPENDENT SYNTHETASE_LIGASE DOMAIN-CONTAINING PROTEIN-RELATED"/>
    <property type="match status" value="1"/>
</dbReference>
<feature type="signal peptide" evidence="1">
    <location>
        <begin position="1"/>
        <end position="29"/>
    </location>
</feature>
<keyword evidence="1" id="KW-0732">Signal</keyword>
<dbReference type="Pfam" id="PF07510">
    <property type="entry name" value="GmrSD_C"/>
    <property type="match status" value="1"/>
</dbReference>
<evidence type="ECO:0000259" key="2">
    <source>
        <dbReference type="Pfam" id="PF07510"/>
    </source>
</evidence>
<dbReference type="AlphaFoldDB" id="A0A7G6WSS2"/>
<sequence>MASRTALASARRRFAALTSLFLLIFLVQATQPAPAAAATITANDLLAGLTVQAEVSVGYDRSLFPHWIDADGDSCDSREEILISESTSAPVLGTACKVISGNWNSWYDGASWTNPSDVDIDHVVALKEAWDSGASAWTTAKRTRYANDLDYAWSLDAVTDNVNASKSDRDPAEWLPPLTTVRCDYAIHWTAVKYRWSLSINTAEKTALTNLFAGTCGERSISVPPAGS</sequence>
<dbReference type="Proteomes" id="UP000515563">
    <property type="component" value="Chromosome"/>
</dbReference>
<name>A0A7G6WSS2_9ACTN</name>
<evidence type="ECO:0000313" key="4">
    <source>
        <dbReference type="Proteomes" id="UP000515563"/>
    </source>
</evidence>
<evidence type="ECO:0000313" key="3">
    <source>
        <dbReference type="EMBL" id="QNE17037.1"/>
    </source>
</evidence>
<organism evidence="3 4">
    <name type="scientific">Kribbella qitaiheensis</name>
    <dbReference type="NCBI Taxonomy" id="1544730"/>
    <lineage>
        <taxon>Bacteria</taxon>
        <taxon>Bacillati</taxon>
        <taxon>Actinomycetota</taxon>
        <taxon>Actinomycetes</taxon>
        <taxon>Propionibacteriales</taxon>
        <taxon>Kribbellaceae</taxon>
        <taxon>Kribbella</taxon>
    </lineage>
</organism>
<keyword evidence="3" id="KW-0378">Hydrolase</keyword>
<dbReference type="KEGG" id="kqi:F1D05_02840"/>